<evidence type="ECO:0000313" key="19">
    <source>
        <dbReference type="Proteomes" id="UP000053881"/>
    </source>
</evidence>
<comment type="catalytic activity">
    <reaction evidence="10 15">
        <text>2'-deoxycytidine + H2O + H(+) = 2'-deoxyuridine + NH4(+)</text>
        <dbReference type="Rhea" id="RHEA:13433"/>
        <dbReference type="ChEBI" id="CHEBI:15377"/>
        <dbReference type="ChEBI" id="CHEBI:15378"/>
        <dbReference type="ChEBI" id="CHEBI:15698"/>
        <dbReference type="ChEBI" id="CHEBI:16450"/>
        <dbReference type="ChEBI" id="CHEBI:28938"/>
        <dbReference type="EC" id="3.5.4.5"/>
    </reaction>
</comment>
<evidence type="ECO:0000259" key="16">
    <source>
        <dbReference type="PROSITE" id="PS51747"/>
    </source>
</evidence>
<dbReference type="GO" id="GO:0005829">
    <property type="term" value="C:cytosol"/>
    <property type="evidence" value="ECO:0007669"/>
    <property type="project" value="TreeGrafter"/>
</dbReference>
<evidence type="ECO:0000256" key="10">
    <source>
        <dbReference type="ARBA" id="ARBA00049252"/>
    </source>
</evidence>
<accession>A0A0Q9Y1V1</accession>
<comment type="catalytic activity">
    <reaction evidence="11 15">
        <text>cytidine + H2O + H(+) = uridine + NH4(+)</text>
        <dbReference type="Rhea" id="RHEA:16069"/>
        <dbReference type="ChEBI" id="CHEBI:15377"/>
        <dbReference type="ChEBI" id="CHEBI:15378"/>
        <dbReference type="ChEBI" id="CHEBI:16704"/>
        <dbReference type="ChEBI" id="CHEBI:17562"/>
        <dbReference type="ChEBI" id="CHEBI:28938"/>
        <dbReference type="EC" id="3.5.4.5"/>
    </reaction>
</comment>
<dbReference type="NCBIfam" id="TIGR01354">
    <property type="entry name" value="cyt_deam_tetra"/>
    <property type="match status" value="1"/>
</dbReference>
<comment type="cofactor">
    <cofactor evidence="1 14 15">
        <name>Zn(2+)</name>
        <dbReference type="ChEBI" id="CHEBI:29105"/>
    </cofactor>
</comment>
<evidence type="ECO:0000256" key="8">
    <source>
        <dbReference type="ARBA" id="ARBA00022833"/>
    </source>
</evidence>
<feature type="binding site" evidence="14">
    <location>
        <position position="58"/>
    </location>
    <ligand>
        <name>Zn(2+)</name>
        <dbReference type="ChEBI" id="CHEBI:29105"/>
        <note>catalytic</note>
    </ligand>
</feature>
<dbReference type="PANTHER" id="PTHR11644:SF2">
    <property type="entry name" value="CYTIDINE DEAMINASE"/>
    <property type="match status" value="1"/>
</dbReference>
<dbReference type="InterPro" id="IPR050202">
    <property type="entry name" value="Cyt/Deoxycyt_deaminase"/>
</dbReference>
<keyword evidence="8 14" id="KW-0862">Zinc</keyword>
<dbReference type="AlphaFoldDB" id="A0A0Q9Y1V1"/>
<dbReference type="PATRIC" id="fig|217031.4.peg.1860"/>
<evidence type="ECO:0000313" key="18">
    <source>
        <dbReference type="EMBL" id="OAK74711.1"/>
    </source>
</evidence>
<evidence type="ECO:0000256" key="13">
    <source>
        <dbReference type="PIRSR" id="PIRSR606262-2"/>
    </source>
</evidence>
<feature type="binding site" evidence="14">
    <location>
        <position position="91"/>
    </location>
    <ligand>
        <name>Zn(2+)</name>
        <dbReference type="ChEBI" id="CHEBI:29105"/>
        <note>catalytic</note>
    </ligand>
</feature>
<dbReference type="FunFam" id="3.40.140.10:FF:000008">
    <property type="entry name" value="Cytidine deaminase"/>
    <property type="match status" value="1"/>
</dbReference>
<evidence type="ECO:0000256" key="11">
    <source>
        <dbReference type="ARBA" id="ARBA00049558"/>
    </source>
</evidence>
<dbReference type="GO" id="GO:0008270">
    <property type="term" value="F:zinc ion binding"/>
    <property type="evidence" value="ECO:0007669"/>
    <property type="project" value="UniProtKB-UniRule"/>
</dbReference>
<evidence type="ECO:0000256" key="3">
    <source>
        <dbReference type="ARBA" id="ARBA00006576"/>
    </source>
</evidence>
<dbReference type="GO" id="GO:0072527">
    <property type="term" value="P:pyrimidine-containing compound metabolic process"/>
    <property type="evidence" value="ECO:0007669"/>
    <property type="project" value="UniProtKB-ARBA"/>
</dbReference>
<dbReference type="PANTHER" id="PTHR11644">
    <property type="entry name" value="CYTIDINE DEAMINASE"/>
    <property type="match status" value="1"/>
</dbReference>
<evidence type="ECO:0000313" key="20">
    <source>
        <dbReference type="Proteomes" id="UP000077881"/>
    </source>
</evidence>
<evidence type="ECO:0000256" key="1">
    <source>
        <dbReference type="ARBA" id="ARBA00001947"/>
    </source>
</evidence>
<reference evidence="17 19" key="2">
    <citation type="submission" date="2015-06" db="EMBL/GenBank/DDBJ databases">
        <title>Genome sequencing project of Bacillus galactosidilyticus PL133.</title>
        <authorList>
            <person name="Gaiero J."/>
            <person name="Nicol R."/>
            <person name="Habash M."/>
        </authorList>
    </citation>
    <scope>NUCLEOTIDE SEQUENCE [LARGE SCALE GENOMIC DNA]</scope>
    <source>
        <strain evidence="17 19">PL133</strain>
    </source>
</reference>
<dbReference type="InterPro" id="IPR002125">
    <property type="entry name" value="CMP_dCMP_dom"/>
</dbReference>
<evidence type="ECO:0000256" key="2">
    <source>
        <dbReference type="ARBA" id="ARBA00003949"/>
    </source>
</evidence>
<sequence>MRRTILNMDQLVTAASKAREKAYVPYSRFAVGAAVLTKDGKIFAGCNIENASYGMTNCAERTAIFKAISEGETEFTKLLVIADTARPVPPCGACRQVLAEFCPRDMTVILTNLNGDQKQTTVEELLPFAFTAEDIHDESK</sequence>
<evidence type="ECO:0000256" key="5">
    <source>
        <dbReference type="ARBA" id="ARBA00018266"/>
    </source>
</evidence>
<evidence type="ECO:0000256" key="15">
    <source>
        <dbReference type="RuleBase" id="RU364006"/>
    </source>
</evidence>
<comment type="caution">
    <text evidence="17">The sequence shown here is derived from an EMBL/GenBank/DDBJ whole genome shotgun (WGS) entry which is preliminary data.</text>
</comment>
<feature type="binding site" evidence="13">
    <location>
        <begin position="47"/>
        <end position="53"/>
    </location>
    <ligand>
        <name>substrate</name>
    </ligand>
</feature>
<reference evidence="18 20" key="1">
    <citation type="submission" date="2015-05" db="EMBL/GenBank/DDBJ databases">
        <title>Comparison of genome.</title>
        <authorList>
            <person name="Zheng Z."/>
            <person name="Sun M."/>
        </authorList>
    </citation>
    <scope>NUCLEOTIDE SEQUENCE [LARGE SCALE GENOMIC DNA]</scope>
    <source>
        <strain evidence="18 20">G25-74</strain>
    </source>
</reference>
<protein>
    <recommendedName>
        <fullName evidence="5 15">Cytidine deaminase</fullName>
        <ecNumber evidence="4 15">3.5.4.5</ecNumber>
    </recommendedName>
    <alternativeName>
        <fullName evidence="9 15">Cytidine aminohydrolase</fullName>
    </alternativeName>
</protein>
<dbReference type="EC" id="3.5.4.5" evidence="4 15"/>
<keyword evidence="20" id="KW-1185">Reference proteome</keyword>
<dbReference type="NCBIfam" id="NF004064">
    <property type="entry name" value="PRK05578.1"/>
    <property type="match status" value="1"/>
</dbReference>
<proteinExistence type="inferred from homology"/>
<dbReference type="GO" id="GO:0042802">
    <property type="term" value="F:identical protein binding"/>
    <property type="evidence" value="ECO:0007669"/>
    <property type="project" value="UniProtKB-ARBA"/>
</dbReference>
<evidence type="ECO:0000256" key="7">
    <source>
        <dbReference type="ARBA" id="ARBA00022801"/>
    </source>
</evidence>
<dbReference type="CDD" id="cd01283">
    <property type="entry name" value="cytidine_deaminase"/>
    <property type="match status" value="1"/>
</dbReference>
<organism evidence="17 19">
    <name type="scientific">Lederbergia galactosidilytica</name>
    <dbReference type="NCBI Taxonomy" id="217031"/>
    <lineage>
        <taxon>Bacteria</taxon>
        <taxon>Bacillati</taxon>
        <taxon>Bacillota</taxon>
        <taxon>Bacilli</taxon>
        <taxon>Bacillales</taxon>
        <taxon>Bacillaceae</taxon>
        <taxon>Lederbergia</taxon>
    </lineage>
</organism>
<dbReference type="Gene3D" id="3.40.140.10">
    <property type="entry name" value="Cytidine Deaminase, domain 2"/>
    <property type="match status" value="1"/>
</dbReference>
<feature type="domain" description="CMP/dCMP-type deaminase" evidence="16">
    <location>
        <begin position="6"/>
        <end position="133"/>
    </location>
</feature>
<dbReference type="STRING" id="217031.ABB05_03865"/>
<feature type="binding site" evidence="14">
    <location>
        <position position="94"/>
    </location>
    <ligand>
        <name>Zn(2+)</name>
        <dbReference type="ChEBI" id="CHEBI:29105"/>
        <note>catalytic</note>
    </ligand>
</feature>
<name>A0A0Q9Y1V1_9BACI</name>
<dbReference type="EMBL" id="LGPB01000055">
    <property type="protein sequence ID" value="KRG14973.1"/>
    <property type="molecule type" value="Genomic_DNA"/>
</dbReference>
<evidence type="ECO:0000256" key="4">
    <source>
        <dbReference type="ARBA" id="ARBA00012783"/>
    </source>
</evidence>
<dbReference type="InterPro" id="IPR016192">
    <property type="entry name" value="APOBEC/CMP_deaminase_Zn-bd"/>
</dbReference>
<keyword evidence="6 14" id="KW-0479">Metal-binding</keyword>
<dbReference type="PROSITE" id="PS00903">
    <property type="entry name" value="CYT_DCMP_DEAMINASES_1"/>
    <property type="match status" value="1"/>
</dbReference>
<dbReference type="Proteomes" id="UP000053881">
    <property type="component" value="Unassembled WGS sequence"/>
</dbReference>
<feature type="active site" description="Proton donor" evidence="12">
    <location>
        <position position="60"/>
    </location>
</feature>
<comment type="similarity">
    <text evidence="3 15">Belongs to the cytidine and deoxycytidylate deaminase family.</text>
</comment>
<comment type="function">
    <text evidence="2 15">This enzyme scavenges exogenous and endogenous cytidine and 2'-deoxycytidine for UMP synthesis.</text>
</comment>
<dbReference type="Pfam" id="PF00383">
    <property type="entry name" value="dCMP_cyt_deam_1"/>
    <property type="match status" value="1"/>
</dbReference>
<dbReference type="PROSITE" id="PS51747">
    <property type="entry name" value="CYT_DCMP_DEAMINASES_2"/>
    <property type="match status" value="1"/>
</dbReference>
<evidence type="ECO:0000256" key="14">
    <source>
        <dbReference type="PIRSR" id="PIRSR606262-3"/>
    </source>
</evidence>
<dbReference type="EMBL" id="LDJR01000021">
    <property type="protein sequence ID" value="OAK74711.1"/>
    <property type="molecule type" value="Genomic_DNA"/>
</dbReference>
<dbReference type="Proteomes" id="UP000077881">
    <property type="component" value="Unassembled WGS sequence"/>
</dbReference>
<dbReference type="SUPFAM" id="SSF53927">
    <property type="entry name" value="Cytidine deaminase-like"/>
    <property type="match status" value="1"/>
</dbReference>
<dbReference type="InterPro" id="IPR006262">
    <property type="entry name" value="Cyt_deam_tetra"/>
</dbReference>
<dbReference type="InterPro" id="IPR016193">
    <property type="entry name" value="Cytidine_deaminase-like"/>
</dbReference>
<dbReference type="GO" id="GO:0004126">
    <property type="term" value="F:cytidine deaminase activity"/>
    <property type="evidence" value="ECO:0007669"/>
    <property type="project" value="UniProtKB-UniRule"/>
</dbReference>
<evidence type="ECO:0000313" key="17">
    <source>
        <dbReference type="EMBL" id="KRG14973.1"/>
    </source>
</evidence>
<dbReference type="OrthoDB" id="9795347at2"/>
<keyword evidence="7 15" id="KW-0378">Hydrolase</keyword>
<dbReference type="GO" id="GO:0055086">
    <property type="term" value="P:nucleobase-containing small molecule metabolic process"/>
    <property type="evidence" value="ECO:0007669"/>
    <property type="project" value="UniProtKB-ARBA"/>
</dbReference>
<evidence type="ECO:0000256" key="12">
    <source>
        <dbReference type="PIRSR" id="PIRSR606262-1"/>
    </source>
</evidence>
<gene>
    <name evidence="18" type="ORF">ABB05_03865</name>
    <name evidence="17" type="ORF">ACA29_05550</name>
</gene>
<evidence type="ECO:0000256" key="6">
    <source>
        <dbReference type="ARBA" id="ARBA00022723"/>
    </source>
</evidence>
<evidence type="ECO:0000256" key="9">
    <source>
        <dbReference type="ARBA" id="ARBA00032005"/>
    </source>
</evidence>